<dbReference type="GO" id="GO:0031298">
    <property type="term" value="C:replication fork protection complex"/>
    <property type="evidence" value="ECO:0007669"/>
    <property type="project" value="TreeGrafter"/>
</dbReference>
<feature type="compositionally biased region" description="Acidic residues" evidence="7">
    <location>
        <begin position="1"/>
        <end position="12"/>
    </location>
</feature>
<gene>
    <name evidence="9" type="ORF">MIND_01025600</name>
</gene>
<evidence type="ECO:0000256" key="7">
    <source>
        <dbReference type="SAM" id="MobiDB-lite"/>
    </source>
</evidence>
<comment type="function">
    <text evidence="6">Plays an important role in the control of DNA replication and the maintenance of replication fork stability.</text>
</comment>
<dbReference type="PANTHER" id="PTHR13220">
    <property type="entry name" value="TIMELESS INTERACTING-RELATED"/>
    <property type="match status" value="1"/>
</dbReference>
<evidence type="ECO:0000256" key="6">
    <source>
        <dbReference type="RuleBase" id="RU366049"/>
    </source>
</evidence>
<evidence type="ECO:0000313" key="10">
    <source>
        <dbReference type="Proteomes" id="UP000636479"/>
    </source>
</evidence>
<evidence type="ECO:0000256" key="3">
    <source>
        <dbReference type="ARBA" id="ARBA00022763"/>
    </source>
</evidence>
<name>A0A8H6S9K7_9AGAR</name>
<dbReference type="Pfam" id="PF07962">
    <property type="entry name" value="Swi3"/>
    <property type="match status" value="1"/>
</dbReference>
<dbReference type="GO" id="GO:0031297">
    <property type="term" value="P:replication fork processing"/>
    <property type="evidence" value="ECO:0007669"/>
    <property type="project" value="UniProtKB-UniRule"/>
</dbReference>
<comment type="subcellular location">
    <subcellularLocation>
        <location evidence="1 6">Nucleus</location>
    </subcellularLocation>
</comment>
<dbReference type="GO" id="GO:0006974">
    <property type="term" value="P:DNA damage response"/>
    <property type="evidence" value="ECO:0007669"/>
    <property type="project" value="UniProtKB-KW"/>
</dbReference>
<protein>
    <recommendedName>
        <fullName evidence="6">Chromosome segregation in meiosis protein</fullName>
    </recommendedName>
</protein>
<proteinExistence type="inferred from homology"/>
<dbReference type="GeneID" id="59349362"/>
<keyword evidence="10" id="KW-1185">Reference proteome</keyword>
<comment type="caution">
    <text evidence="9">The sequence shown here is derived from an EMBL/GenBank/DDBJ whole genome shotgun (WGS) entry which is preliminary data.</text>
</comment>
<organism evidence="9 10">
    <name type="scientific">Mycena indigotica</name>
    <dbReference type="NCBI Taxonomy" id="2126181"/>
    <lineage>
        <taxon>Eukaryota</taxon>
        <taxon>Fungi</taxon>
        <taxon>Dikarya</taxon>
        <taxon>Basidiomycota</taxon>
        <taxon>Agaricomycotina</taxon>
        <taxon>Agaricomycetes</taxon>
        <taxon>Agaricomycetidae</taxon>
        <taxon>Agaricales</taxon>
        <taxon>Marasmiineae</taxon>
        <taxon>Mycenaceae</taxon>
        <taxon>Mycena</taxon>
    </lineage>
</organism>
<dbReference type="PANTHER" id="PTHR13220:SF11">
    <property type="entry name" value="TIMELESS-INTERACTING PROTEIN"/>
    <property type="match status" value="1"/>
</dbReference>
<dbReference type="GO" id="GO:0003677">
    <property type="term" value="F:DNA binding"/>
    <property type="evidence" value="ECO:0007669"/>
    <property type="project" value="TreeGrafter"/>
</dbReference>
<feature type="compositionally biased region" description="Acidic residues" evidence="7">
    <location>
        <begin position="25"/>
        <end position="35"/>
    </location>
</feature>
<evidence type="ECO:0000256" key="1">
    <source>
        <dbReference type="ARBA" id="ARBA00004123"/>
    </source>
</evidence>
<evidence type="ECO:0000313" key="9">
    <source>
        <dbReference type="EMBL" id="KAF7294877.1"/>
    </source>
</evidence>
<dbReference type="RefSeq" id="XP_037216240.1">
    <property type="nucleotide sequence ID" value="XM_037366846.1"/>
</dbReference>
<keyword evidence="5 6" id="KW-0131">Cell cycle</keyword>
<dbReference type="GO" id="GO:0000076">
    <property type="term" value="P:DNA replication checkpoint signaling"/>
    <property type="evidence" value="ECO:0007669"/>
    <property type="project" value="UniProtKB-UniRule"/>
</dbReference>
<dbReference type="Proteomes" id="UP000636479">
    <property type="component" value="Unassembled WGS sequence"/>
</dbReference>
<evidence type="ECO:0000256" key="4">
    <source>
        <dbReference type="ARBA" id="ARBA00023242"/>
    </source>
</evidence>
<feature type="compositionally biased region" description="Acidic residues" evidence="7">
    <location>
        <begin position="180"/>
        <end position="189"/>
    </location>
</feature>
<dbReference type="OrthoDB" id="437078at2759"/>
<dbReference type="InterPro" id="IPR012923">
    <property type="entry name" value="Csm3"/>
</dbReference>
<sequence>MADVEQIWDLDAETVSRPPLFLPAPEDEKDDEEMPDAAKVEATFSNIDAIPDKAPAKGPQAANDLGDDQPKANDGKDKDKEGKKPKKKIARLDEGRLLGDNGFPQLIRDTKDFRIRGKGHEESDLNRLLQVYQFWTHKLYPKTPFKETTERVEKLCHSKRMRNMLGVWRDEAHGKPPPDPDADLDEDNEDNRPSESGPPSSAAPTSGVEDNLDVEEGLSSPPTNNNKDDDIDWEAMDQLAPGQPAPPPPTEIGVDTGLPPPSSIPAANKVADDEDSLWEGMENLAGLDIDYPAPAVPASRPDGDEEEWALFDEMS</sequence>
<dbReference type="AlphaFoldDB" id="A0A8H6S9K7"/>
<feature type="region of interest" description="Disordered" evidence="7">
    <location>
        <begin position="167"/>
        <end position="271"/>
    </location>
</feature>
<keyword evidence="3 6" id="KW-0227">DNA damage</keyword>
<feature type="domain" description="Chromosome segregation in meiosis protein 3" evidence="8">
    <location>
        <begin position="92"/>
        <end position="172"/>
    </location>
</feature>
<feature type="compositionally biased region" description="Basic and acidic residues" evidence="7">
    <location>
        <begin position="168"/>
        <end position="178"/>
    </location>
</feature>
<evidence type="ECO:0000256" key="5">
    <source>
        <dbReference type="ARBA" id="ARBA00023306"/>
    </source>
</evidence>
<dbReference type="InterPro" id="IPR040038">
    <property type="entry name" value="TIPIN/Csm3/Swi3"/>
</dbReference>
<feature type="compositionally biased region" description="Basic and acidic residues" evidence="7">
    <location>
        <begin position="68"/>
        <end position="82"/>
    </location>
</feature>
<evidence type="ECO:0000259" key="8">
    <source>
        <dbReference type="Pfam" id="PF07962"/>
    </source>
</evidence>
<feature type="region of interest" description="Disordered" evidence="7">
    <location>
        <begin position="1"/>
        <end position="104"/>
    </location>
</feature>
<keyword evidence="4 6" id="KW-0539">Nucleus</keyword>
<evidence type="ECO:0000256" key="2">
    <source>
        <dbReference type="ARBA" id="ARBA00006075"/>
    </source>
</evidence>
<reference evidence="9" key="1">
    <citation type="submission" date="2020-05" db="EMBL/GenBank/DDBJ databases">
        <title>Mycena genomes resolve the evolution of fungal bioluminescence.</title>
        <authorList>
            <person name="Tsai I.J."/>
        </authorList>
    </citation>
    <scope>NUCLEOTIDE SEQUENCE</scope>
    <source>
        <strain evidence="9">171206Taipei</strain>
    </source>
</reference>
<dbReference type="GO" id="GO:0043111">
    <property type="term" value="P:replication fork arrest"/>
    <property type="evidence" value="ECO:0007669"/>
    <property type="project" value="TreeGrafter"/>
</dbReference>
<dbReference type="EMBL" id="JACAZF010000009">
    <property type="protein sequence ID" value="KAF7294877.1"/>
    <property type="molecule type" value="Genomic_DNA"/>
</dbReference>
<accession>A0A8H6S9K7</accession>
<feature type="compositionally biased region" description="Low complexity" evidence="7">
    <location>
        <begin position="194"/>
        <end position="207"/>
    </location>
</feature>
<comment type="similarity">
    <text evidence="2 6">Belongs to the CSM3 family.</text>
</comment>